<evidence type="ECO:0000256" key="1">
    <source>
        <dbReference type="SAM" id="MobiDB-lite"/>
    </source>
</evidence>
<organism evidence="2">
    <name type="scientific">freshwater metagenome</name>
    <dbReference type="NCBI Taxonomy" id="449393"/>
    <lineage>
        <taxon>unclassified sequences</taxon>
        <taxon>metagenomes</taxon>
        <taxon>ecological metagenomes</taxon>
    </lineage>
</organism>
<feature type="region of interest" description="Disordered" evidence="1">
    <location>
        <begin position="916"/>
        <end position="936"/>
    </location>
</feature>
<gene>
    <name evidence="2" type="ORF">UFOPK3614_00499</name>
</gene>
<reference evidence="2" key="1">
    <citation type="submission" date="2020-05" db="EMBL/GenBank/DDBJ databases">
        <authorList>
            <person name="Chiriac C."/>
            <person name="Salcher M."/>
            <person name="Ghai R."/>
            <person name="Kavagutti S V."/>
        </authorList>
    </citation>
    <scope>NUCLEOTIDE SEQUENCE</scope>
</reference>
<sequence length="936" mass="94344">MKITHQARRSIRYSIFIGVLAGSVFSASGAFAAITVNQDNFYDVISASADEDYVLGGNIDISKIVAGGATVFGIFYGTLDGAGRTISNLSTPLFSSLYGNFETTTVKNLRLRTDTSSGIIGNGALSNEVAMGSSIENVHVIGDVDGVGDYVGGLVGKTGAGVTITDSSFTGNVTGTGDYVGGLVGYSLGDISWSSANVSVSTTSGGLIGGLAGFIEGDITNSNAIISGNIIGDQAVGGLVGFIDGNISDSNVIVNGNVTGGAGGGIGGLAGILTGSITNSEAVVSGNVIGTGANIGGLAGYVGGDITNSNTTVARDVSGSQRVGGLTGNAAGNVTNSHADINGDVVSSGEYVGGLIGVAAGTITNSNAIVGRDVIGSAQVVGGLAGAASGNVTNSYASIGRDVIGVDQLVGGLIGLAAGNISNSYSIIGRDVSGDQSVGGLGGDIGGDISNSYAIIGRDVIGTNERGYLYELSGGLVGGLGGAVRGDIEHSYSVVGGSVTADFYDLRSMFPVGGLVGRMFGSTNNSYAFIGQDVKSSGSDVGGLIGSTDFSISNSQVTVNGSVLGQNNVGGLAASVVGNIYNSNSMVLGNISGATGVGGLAGSASGATENSNSYIGGNLEGTGWWIGGLLGACGLCSITNSDTQIQGNLVGNRFVGGIVGAFYEGSMTNSDSSIMGTMSSLSDIGGLTGGYYGGSIIGSYFSPNNVVSDGMPTELFGYTHPFYTPNLDYSNPSYVWDITPQSEFPTMLQVINGLDGPAIFAMDKCLNESNPYLVSLRSNYESSCPTGPARSFREVAEVRSAEKIEKTIGFKNDAPLPKDGVIAFVDSAAKFDVTKVKAVQIVPTENVKAVVKVGEALQISLNSESKEPVELWVKTPYGGWLLVGVITFDKDGKAVLPPLHFKNAGDYSLVLSKPTADSAKGSEPLNQSGSVLVEVS</sequence>
<evidence type="ECO:0000313" key="2">
    <source>
        <dbReference type="EMBL" id="CAB4914360.1"/>
    </source>
</evidence>
<dbReference type="AlphaFoldDB" id="A0A6J7HDK1"/>
<proteinExistence type="predicted"/>
<name>A0A6J7HDK1_9ZZZZ</name>
<accession>A0A6J7HDK1</accession>
<protein>
    <submittedName>
        <fullName evidence="2">Unannotated protein</fullName>
    </submittedName>
</protein>
<dbReference type="EMBL" id="CAFBMS010000019">
    <property type="protein sequence ID" value="CAB4914360.1"/>
    <property type="molecule type" value="Genomic_DNA"/>
</dbReference>
<dbReference type="Gene3D" id="2.160.20.110">
    <property type="match status" value="3"/>
</dbReference>